<name>A0A0M0G0I3_9BACI</name>
<evidence type="ECO:0000313" key="2">
    <source>
        <dbReference type="EMBL" id="KON83293.1"/>
    </source>
</evidence>
<protein>
    <submittedName>
        <fullName evidence="2">Alanine acetyltransferase</fullName>
    </submittedName>
</protein>
<dbReference type="GO" id="GO:1990189">
    <property type="term" value="F:protein N-terminal-serine acetyltransferase activity"/>
    <property type="evidence" value="ECO:0007669"/>
    <property type="project" value="TreeGrafter"/>
</dbReference>
<dbReference type="InterPro" id="IPR016181">
    <property type="entry name" value="Acyl_CoA_acyltransferase"/>
</dbReference>
<reference evidence="3" key="1">
    <citation type="submission" date="2015-07" db="EMBL/GenBank/DDBJ databases">
        <title>Fjat-14235 jcm11544.</title>
        <authorList>
            <person name="Liu B."/>
            <person name="Wang J."/>
            <person name="Zhu Y."/>
            <person name="Liu G."/>
            <person name="Chen Q."/>
            <person name="Chen Z."/>
            <person name="Lan J."/>
            <person name="Che J."/>
            <person name="Ge C."/>
            <person name="Shi H."/>
            <person name="Pan Z."/>
            <person name="Liu X."/>
        </authorList>
    </citation>
    <scope>NUCLEOTIDE SEQUENCE [LARGE SCALE GENOMIC DNA]</scope>
    <source>
        <strain evidence="3">JCM 11544</strain>
    </source>
</reference>
<keyword evidence="2" id="KW-0808">Transferase</keyword>
<dbReference type="STRING" id="189381.GCA_900166615_00012"/>
<sequence>MFTYKIDHDLSLKLLEPQDAQALFELTDKSRSHLKEWLPWLDFTTKVSDTEEFIAGTMKGYANRSSLSAAILYQGEVVGTAGFNNINWSNKTAYIGYWLGEGNQGKGIMTRVVSTLTTYAFEHYALDKVEIRAAVGNQKSRGIPERLGYIKEGTIRQAEWLYDRYVDHVIYGILADEWKEKSE</sequence>
<dbReference type="SUPFAM" id="SSF55729">
    <property type="entry name" value="Acyl-CoA N-acyltransferases (Nat)"/>
    <property type="match status" value="1"/>
</dbReference>
<evidence type="ECO:0000313" key="3">
    <source>
        <dbReference type="Proteomes" id="UP000037405"/>
    </source>
</evidence>
<evidence type="ECO:0000259" key="1">
    <source>
        <dbReference type="PROSITE" id="PS51186"/>
    </source>
</evidence>
<keyword evidence="3" id="KW-1185">Reference proteome</keyword>
<gene>
    <name evidence="2" type="ORF">AF331_20985</name>
</gene>
<dbReference type="CDD" id="cd04301">
    <property type="entry name" value="NAT_SF"/>
    <property type="match status" value="1"/>
</dbReference>
<organism evidence="2 3">
    <name type="scientific">Rossellomorea marisflavi</name>
    <dbReference type="NCBI Taxonomy" id="189381"/>
    <lineage>
        <taxon>Bacteria</taxon>
        <taxon>Bacillati</taxon>
        <taxon>Bacillota</taxon>
        <taxon>Bacilli</taxon>
        <taxon>Bacillales</taxon>
        <taxon>Bacillaceae</taxon>
        <taxon>Rossellomorea</taxon>
    </lineage>
</organism>
<dbReference type="Pfam" id="PF13302">
    <property type="entry name" value="Acetyltransf_3"/>
    <property type="match status" value="1"/>
</dbReference>
<dbReference type="OrthoDB" id="9784707at2"/>
<dbReference type="Proteomes" id="UP000037405">
    <property type="component" value="Unassembled WGS sequence"/>
</dbReference>
<dbReference type="InterPro" id="IPR000182">
    <property type="entry name" value="GNAT_dom"/>
</dbReference>
<dbReference type="AlphaFoldDB" id="A0A0M0G0I3"/>
<proteinExistence type="predicted"/>
<accession>A0A0M0G0I3</accession>
<dbReference type="GO" id="GO:0005737">
    <property type="term" value="C:cytoplasm"/>
    <property type="evidence" value="ECO:0007669"/>
    <property type="project" value="TreeGrafter"/>
</dbReference>
<dbReference type="PANTHER" id="PTHR43441:SF12">
    <property type="entry name" value="RIBOSOMAL N-ACETYLTRANSFERASE YDAF-RELATED"/>
    <property type="match status" value="1"/>
</dbReference>
<dbReference type="EMBL" id="LGUE01000008">
    <property type="protein sequence ID" value="KON83293.1"/>
    <property type="molecule type" value="Genomic_DNA"/>
</dbReference>
<dbReference type="PATRIC" id="fig|189381.12.peg.3737"/>
<dbReference type="InterPro" id="IPR051908">
    <property type="entry name" value="Ribosomal_N-acetyltransferase"/>
</dbReference>
<feature type="domain" description="N-acetyltransferase" evidence="1">
    <location>
        <begin position="10"/>
        <end position="176"/>
    </location>
</feature>
<dbReference type="GO" id="GO:0008999">
    <property type="term" value="F:protein-N-terminal-alanine acetyltransferase activity"/>
    <property type="evidence" value="ECO:0007669"/>
    <property type="project" value="TreeGrafter"/>
</dbReference>
<dbReference type="PANTHER" id="PTHR43441">
    <property type="entry name" value="RIBOSOMAL-PROTEIN-SERINE ACETYLTRANSFERASE"/>
    <property type="match status" value="1"/>
</dbReference>
<dbReference type="PROSITE" id="PS51186">
    <property type="entry name" value="GNAT"/>
    <property type="match status" value="1"/>
</dbReference>
<dbReference type="RefSeq" id="WP_053429906.1">
    <property type="nucleotide sequence ID" value="NZ_JAUKEE010000006.1"/>
</dbReference>
<comment type="caution">
    <text evidence="2">The sequence shown here is derived from an EMBL/GenBank/DDBJ whole genome shotgun (WGS) entry which is preliminary data.</text>
</comment>
<dbReference type="Gene3D" id="3.40.630.30">
    <property type="match status" value="1"/>
</dbReference>